<evidence type="ECO:0000313" key="8">
    <source>
        <dbReference type="Proteomes" id="UP000663889"/>
    </source>
</evidence>
<evidence type="ECO:0000256" key="1">
    <source>
        <dbReference type="SAM" id="Phobius"/>
    </source>
</evidence>
<evidence type="ECO:0000313" key="5">
    <source>
        <dbReference type="EMBL" id="CAF0985830.1"/>
    </source>
</evidence>
<keyword evidence="7" id="KW-1185">Reference proteome</keyword>
<proteinExistence type="predicted"/>
<dbReference type="EMBL" id="CAJNOH010000155">
    <property type="protein sequence ID" value="CAF0913012.1"/>
    <property type="molecule type" value="Genomic_DNA"/>
</dbReference>
<dbReference type="Proteomes" id="UP000663864">
    <property type="component" value="Unassembled WGS sequence"/>
</dbReference>
<protein>
    <submittedName>
        <fullName evidence="2">Uncharacterized protein</fullName>
    </submittedName>
</protein>
<name>A0A813XM65_9BILA</name>
<reference evidence="2" key="1">
    <citation type="submission" date="2021-02" db="EMBL/GenBank/DDBJ databases">
        <authorList>
            <person name="Nowell W R."/>
        </authorList>
    </citation>
    <scope>NUCLEOTIDE SEQUENCE</scope>
</reference>
<accession>A0A813XM65</accession>
<dbReference type="EMBL" id="CAJNOT010000672">
    <property type="protein sequence ID" value="CAF1051905.1"/>
    <property type="molecule type" value="Genomic_DNA"/>
</dbReference>
<dbReference type="AlphaFoldDB" id="A0A813XM65"/>
<feature type="transmembrane region" description="Helical" evidence="1">
    <location>
        <begin position="34"/>
        <end position="59"/>
    </location>
</feature>
<keyword evidence="1" id="KW-0472">Membrane</keyword>
<dbReference type="Proteomes" id="UP000663889">
    <property type="component" value="Unassembled WGS sequence"/>
</dbReference>
<evidence type="ECO:0000313" key="6">
    <source>
        <dbReference type="EMBL" id="CAF1051905.1"/>
    </source>
</evidence>
<sequence>MSTQFDVNSNDTLLSTSTFPIDSSSLWLIFRIKLLILIPCILACIILFLLIIYLLKYFIDYCRKSRQKLTINTRTMINNK</sequence>
<evidence type="ECO:0000313" key="4">
    <source>
        <dbReference type="EMBL" id="CAF0984614.1"/>
    </source>
</evidence>
<comment type="caution">
    <text evidence="2">The sequence shown here is derived from an EMBL/GenBank/DDBJ whole genome shotgun (WGS) entry which is preliminary data.</text>
</comment>
<evidence type="ECO:0000313" key="7">
    <source>
        <dbReference type="Proteomes" id="UP000663870"/>
    </source>
</evidence>
<evidence type="ECO:0000313" key="3">
    <source>
        <dbReference type="EMBL" id="CAF0913012.1"/>
    </source>
</evidence>
<keyword evidence="1" id="KW-0812">Transmembrane</keyword>
<dbReference type="EMBL" id="CAJNOL010000286">
    <property type="protein sequence ID" value="CAF0984614.1"/>
    <property type="molecule type" value="Genomic_DNA"/>
</dbReference>
<dbReference type="Proteomes" id="UP000663870">
    <property type="component" value="Unassembled WGS sequence"/>
</dbReference>
<keyword evidence="1" id="KW-1133">Transmembrane helix</keyword>
<dbReference type="Proteomes" id="UP000663854">
    <property type="component" value="Unassembled WGS sequence"/>
</dbReference>
<evidence type="ECO:0000313" key="2">
    <source>
        <dbReference type="EMBL" id="CAF0872565.1"/>
    </source>
</evidence>
<organism evidence="2 8">
    <name type="scientific">Rotaria sordida</name>
    <dbReference type="NCBI Taxonomy" id="392033"/>
    <lineage>
        <taxon>Eukaryota</taxon>
        <taxon>Metazoa</taxon>
        <taxon>Spiralia</taxon>
        <taxon>Gnathifera</taxon>
        <taxon>Rotifera</taxon>
        <taxon>Eurotatoria</taxon>
        <taxon>Bdelloidea</taxon>
        <taxon>Philodinida</taxon>
        <taxon>Philodinidae</taxon>
        <taxon>Rotaria</taxon>
    </lineage>
</organism>
<dbReference type="EMBL" id="CAJNOL010000288">
    <property type="protein sequence ID" value="CAF0985830.1"/>
    <property type="molecule type" value="Genomic_DNA"/>
</dbReference>
<gene>
    <name evidence="4" type="ORF">JXQ802_LOCUS13362</name>
    <name evidence="5" type="ORF">JXQ802_LOCUS13423</name>
    <name evidence="3" type="ORF">PYM288_LOCUS10122</name>
    <name evidence="2" type="ORF">SEV965_LOCUS4194</name>
    <name evidence="6" type="ORF">ZHD862_LOCUS15101</name>
</gene>
<dbReference type="EMBL" id="CAJNOU010000116">
    <property type="protein sequence ID" value="CAF0872565.1"/>
    <property type="molecule type" value="Genomic_DNA"/>
</dbReference>